<evidence type="ECO:0000256" key="11">
    <source>
        <dbReference type="ARBA" id="ARBA00023125"/>
    </source>
</evidence>
<evidence type="ECO:0000313" key="20">
    <source>
        <dbReference type="EMBL" id="POA09394.1"/>
    </source>
</evidence>
<dbReference type="GO" id="GO:0016787">
    <property type="term" value="F:hydrolase activity"/>
    <property type="evidence" value="ECO:0007669"/>
    <property type="project" value="UniProtKB-KW"/>
</dbReference>
<evidence type="ECO:0000259" key="17">
    <source>
        <dbReference type="PROSITE" id="PS50967"/>
    </source>
</evidence>
<dbReference type="InterPro" id="IPR036388">
    <property type="entry name" value="WH-like_DNA-bd_sf"/>
</dbReference>
<name>A0A2K4FDF5_9STAP</name>
<dbReference type="Pfam" id="PF00271">
    <property type="entry name" value="Helicase_C"/>
    <property type="match status" value="1"/>
</dbReference>
<dbReference type="GO" id="GO:0043590">
    <property type="term" value="C:bacterial nucleoid"/>
    <property type="evidence" value="ECO:0007669"/>
    <property type="project" value="TreeGrafter"/>
</dbReference>
<evidence type="ECO:0000313" key="21">
    <source>
        <dbReference type="Proteomes" id="UP000242712"/>
    </source>
</evidence>
<dbReference type="InterPro" id="IPR006293">
    <property type="entry name" value="DNA_helicase_ATP-dep_RecQ_bac"/>
</dbReference>
<dbReference type="InterPro" id="IPR032284">
    <property type="entry name" value="RecQ_Zn-bd"/>
</dbReference>
<keyword evidence="5" id="KW-0547">Nucleotide-binding</keyword>
<evidence type="ECO:0000256" key="13">
    <source>
        <dbReference type="ARBA" id="ARBA00023204"/>
    </source>
</evidence>
<dbReference type="CDD" id="cd18794">
    <property type="entry name" value="SF2_C_RecQ"/>
    <property type="match status" value="1"/>
</dbReference>
<dbReference type="SUPFAM" id="SSF47819">
    <property type="entry name" value="HRDC-like"/>
    <property type="match status" value="1"/>
</dbReference>
<dbReference type="GO" id="GO:0005737">
    <property type="term" value="C:cytoplasm"/>
    <property type="evidence" value="ECO:0007669"/>
    <property type="project" value="TreeGrafter"/>
</dbReference>
<dbReference type="GO" id="GO:0003677">
    <property type="term" value="F:DNA binding"/>
    <property type="evidence" value="ECO:0007669"/>
    <property type="project" value="UniProtKB-KW"/>
</dbReference>
<dbReference type="PANTHER" id="PTHR13710">
    <property type="entry name" value="DNA HELICASE RECQ FAMILY MEMBER"/>
    <property type="match status" value="1"/>
</dbReference>
<feature type="domain" description="Helicase C-terminal" evidence="19">
    <location>
        <begin position="211"/>
        <end position="362"/>
    </location>
</feature>
<proteinExistence type="inferred from homology"/>
<dbReference type="InterPro" id="IPR018982">
    <property type="entry name" value="RQC_domain"/>
</dbReference>
<keyword evidence="4" id="KW-0479">Metal-binding</keyword>
<dbReference type="InterPro" id="IPR014001">
    <property type="entry name" value="Helicase_ATP-bd"/>
</dbReference>
<accession>A0A2K4FDF5</accession>
<dbReference type="InterPro" id="IPR002121">
    <property type="entry name" value="HRDC_dom"/>
</dbReference>
<protein>
    <recommendedName>
        <fullName evidence="16">DNA helicase RecQ</fullName>
        <ecNumber evidence="16">5.6.2.4</ecNumber>
    </recommendedName>
</protein>
<keyword evidence="8 20" id="KW-0347">Helicase</keyword>
<dbReference type="EMBL" id="PPPX01000001">
    <property type="protein sequence ID" value="POA09394.1"/>
    <property type="molecule type" value="Genomic_DNA"/>
</dbReference>
<dbReference type="NCBIfam" id="TIGR00614">
    <property type="entry name" value="recQ_fam"/>
    <property type="match status" value="1"/>
</dbReference>
<dbReference type="Pfam" id="PF16124">
    <property type="entry name" value="RecQ_Zn_bind"/>
    <property type="match status" value="1"/>
</dbReference>
<dbReference type="SMART" id="SM00956">
    <property type="entry name" value="RQC"/>
    <property type="match status" value="1"/>
</dbReference>
<sequence length="595" mass="68453">MEATLAHYFGYQTFRPGQAEIISRVIEHHNVLGVLPTGGGKSLCYQVPGLMLEGTTIVISPLISLMKDQVDQLQAMGIEAAYLNSSLSDPEQREIDQALIQGRLKFLYVAPERFQNPRFTRLLSRLKIPLVAFDEAHCISKWGHDFRPSYREVITKVFQLPQDFVFIALTATATTEVQKDIMHALHIEQPNLVKTSPIRPNLHFKINRTYQRRQFVVKYCREHKKEAGIIYCSTRRVVEELHETLIHNNVKSAIYHAGLTTEEREAAQNDFVYDRVNVVVATNAFGMGIDKSNVRYVIHYNMPGDIESYYQEAGRAGRDGLESECILLYGEQDVGLHRYFIGSSNADEEYKDKMRKKLTKMIQYTKTTRCLEATIVYYFEPNERLTACGKCSNCLEMKREHDMTREAQMIISCIARLNQQESHSVLIQVLRGEATDYIQRYGYNQLTTHGLMKNYTTTELAHLIDELRFQGYLNEYNGKLVCDPSVRDLLHGRVTIMTTPFKQKADEKVLINTVDNVDEYLFDQLVEVRKQLSEKLNIAPTSIFNDFTLEEFAKRQPESKQEMIAISGVGSYKLKHYCPKFIEAIRDYKASSSHV</sequence>
<reference evidence="20 21" key="1">
    <citation type="submission" date="2017-08" db="EMBL/GenBank/DDBJ databases">
        <title>Draft genome sequences of 64 type strains of genus Staph aureus.</title>
        <authorList>
            <person name="Cole K."/>
            <person name="Golubchik T."/>
            <person name="Russell J."/>
            <person name="Foster D."/>
            <person name="Llewelyn M."/>
            <person name="Wilson D."/>
            <person name="Crook D."/>
            <person name="Paul J."/>
        </authorList>
    </citation>
    <scope>NUCLEOTIDE SEQUENCE [LARGE SCALE GENOMIC DNA]</scope>
    <source>
        <strain evidence="20 21">DSM 29875</strain>
    </source>
</reference>
<dbReference type="PROSITE" id="PS51192">
    <property type="entry name" value="HELICASE_ATP_BIND_1"/>
    <property type="match status" value="1"/>
</dbReference>
<evidence type="ECO:0000256" key="5">
    <source>
        <dbReference type="ARBA" id="ARBA00022741"/>
    </source>
</evidence>
<dbReference type="AlphaFoldDB" id="A0A2K4FDF5"/>
<dbReference type="PROSITE" id="PS51194">
    <property type="entry name" value="HELICASE_CTER"/>
    <property type="match status" value="1"/>
</dbReference>
<evidence type="ECO:0000256" key="7">
    <source>
        <dbReference type="ARBA" id="ARBA00022801"/>
    </source>
</evidence>
<keyword evidence="9" id="KW-0862">Zinc</keyword>
<dbReference type="InterPro" id="IPR001650">
    <property type="entry name" value="Helicase_C-like"/>
</dbReference>
<dbReference type="InterPro" id="IPR011545">
    <property type="entry name" value="DEAD/DEAH_box_helicase_dom"/>
</dbReference>
<evidence type="ECO:0000256" key="12">
    <source>
        <dbReference type="ARBA" id="ARBA00023172"/>
    </source>
</evidence>
<dbReference type="GO" id="GO:0006260">
    <property type="term" value="P:DNA replication"/>
    <property type="evidence" value="ECO:0007669"/>
    <property type="project" value="InterPro"/>
</dbReference>
<dbReference type="Gene3D" id="1.10.150.80">
    <property type="entry name" value="HRDC domain"/>
    <property type="match status" value="1"/>
</dbReference>
<dbReference type="RefSeq" id="WP_103370792.1">
    <property type="nucleotide sequence ID" value="NZ_CBCRVO010000001.1"/>
</dbReference>
<evidence type="ECO:0000256" key="6">
    <source>
        <dbReference type="ARBA" id="ARBA00022763"/>
    </source>
</evidence>
<dbReference type="GO" id="GO:0009378">
    <property type="term" value="F:four-way junction helicase activity"/>
    <property type="evidence" value="ECO:0007669"/>
    <property type="project" value="TreeGrafter"/>
</dbReference>
<evidence type="ECO:0000256" key="14">
    <source>
        <dbReference type="ARBA" id="ARBA00023235"/>
    </source>
</evidence>
<dbReference type="GO" id="GO:0043138">
    <property type="term" value="F:3'-5' DNA helicase activity"/>
    <property type="evidence" value="ECO:0007669"/>
    <property type="project" value="UniProtKB-EC"/>
</dbReference>
<dbReference type="NCBIfam" id="TIGR01389">
    <property type="entry name" value="recQ"/>
    <property type="match status" value="1"/>
</dbReference>
<dbReference type="SUPFAM" id="SSF46785">
    <property type="entry name" value="Winged helix' DNA-binding domain"/>
    <property type="match status" value="1"/>
</dbReference>
<keyword evidence="13" id="KW-0234">DNA repair</keyword>
<keyword evidence="11" id="KW-0238">DNA-binding</keyword>
<dbReference type="OrthoDB" id="9763310at2"/>
<comment type="similarity">
    <text evidence="3">Belongs to the helicase family. RecQ subfamily.</text>
</comment>
<evidence type="ECO:0000256" key="8">
    <source>
        <dbReference type="ARBA" id="ARBA00022806"/>
    </source>
</evidence>
<evidence type="ECO:0000256" key="1">
    <source>
        <dbReference type="ARBA" id="ARBA00001946"/>
    </source>
</evidence>
<dbReference type="Gene3D" id="1.10.10.10">
    <property type="entry name" value="Winged helix-like DNA-binding domain superfamily/Winged helix DNA-binding domain"/>
    <property type="match status" value="1"/>
</dbReference>
<evidence type="ECO:0000256" key="4">
    <source>
        <dbReference type="ARBA" id="ARBA00022723"/>
    </source>
</evidence>
<dbReference type="GO" id="GO:0009432">
    <property type="term" value="P:SOS response"/>
    <property type="evidence" value="ECO:0007669"/>
    <property type="project" value="UniProtKB-UniRule"/>
</dbReference>
<dbReference type="SUPFAM" id="SSF52540">
    <property type="entry name" value="P-loop containing nucleoside triphosphate hydrolases"/>
    <property type="match status" value="1"/>
</dbReference>
<dbReference type="Gene3D" id="3.40.50.300">
    <property type="entry name" value="P-loop containing nucleotide triphosphate hydrolases"/>
    <property type="match status" value="2"/>
</dbReference>
<dbReference type="GO" id="GO:0005524">
    <property type="term" value="F:ATP binding"/>
    <property type="evidence" value="ECO:0007669"/>
    <property type="project" value="UniProtKB-KW"/>
</dbReference>
<dbReference type="InterPro" id="IPR044876">
    <property type="entry name" value="HRDC_dom_sf"/>
</dbReference>
<evidence type="ECO:0000256" key="9">
    <source>
        <dbReference type="ARBA" id="ARBA00022833"/>
    </source>
</evidence>
<evidence type="ECO:0000256" key="16">
    <source>
        <dbReference type="NCBIfam" id="TIGR01389"/>
    </source>
</evidence>
<dbReference type="InterPro" id="IPR027417">
    <property type="entry name" value="P-loop_NTPase"/>
</dbReference>
<dbReference type="SMART" id="SM00487">
    <property type="entry name" value="DEXDc"/>
    <property type="match status" value="1"/>
</dbReference>
<dbReference type="GO" id="GO:0046872">
    <property type="term" value="F:metal ion binding"/>
    <property type="evidence" value="ECO:0007669"/>
    <property type="project" value="UniProtKB-KW"/>
</dbReference>
<dbReference type="GO" id="GO:0006281">
    <property type="term" value="P:DNA repair"/>
    <property type="evidence" value="ECO:0007669"/>
    <property type="project" value="UniProtKB-KW"/>
</dbReference>
<dbReference type="CDD" id="cd17920">
    <property type="entry name" value="DEXHc_RecQ"/>
    <property type="match status" value="1"/>
</dbReference>
<keyword evidence="21" id="KW-1185">Reference proteome</keyword>
<dbReference type="GO" id="GO:0006310">
    <property type="term" value="P:DNA recombination"/>
    <property type="evidence" value="ECO:0007669"/>
    <property type="project" value="UniProtKB-UniRule"/>
</dbReference>
<dbReference type="SMART" id="SM00490">
    <property type="entry name" value="HELICc"/>
    <property type="match status" value="1"/>
</dbReference>
<dbReference type="PROSITE" id="PS50967">
    <property type="entry name" value="HRDC"/>
    <property type="match status" value="1"/>
</dbReference>
<keyword evidence="14" id="KW-0413">Isomerase</keyword>
<keyword evidence="6" id="KW-0227">DNA damage</keyword>
<organism evidence="20 21">
    <name type="scientific">Staphylococcus argensis</name>
    <dbReference type="NCBI Taxonomy" id="1607738"/>
    <lineage>
        <taxon>Bacteria</taxon>
        <taxon>Bacillati</taxon>
        <taxon>Bacillota</taxon>
        <taxon>Bacilli</taxon>
        <taxon>Bacillales</taxon>
        <taxon>Staphylococcaceae</taxon>
        <taxon>Staphylococcus</taxon>
    </lineage>
</organism>
<dbReference type="Proteomes" id="UP000242712">
    <property type="component" value="Unassembled WGS sequence"/>
</dbReference>
<comment type="cofactor">
    <cofactor evidence="1">
        <name>Mg(2+)</name>
        <dbReference type="ChEBI" id="CHEBI:18420"/>
    </cofactor>
</comment>
<dbReference type="SMART" id="SM00341">
    <property type="entry name" value="HRDC"/>
    <property type="match status" value="1"/>
</dbReference>
<feature type="domain" description="HRDC" evidence="17">
    <location>
        <begin position="515"/>
        <end position="595"/>
    </location>
</feature>
<dbReference type="FunFam" id="3.40.50.300:FF:000296">
    <property type="entry name" value="ATP-dependent DNA helicase RecQ"/>
    <property type="match status" value="1"/>
</dbReference>
<dbReference type="EC" id="5.6.2.4" evidence="16"/>
<dbReference type="Pfam" id="PF00270">
    <property type="entry name" value="DEAD"/>
    <property type="match status" value="1"/>
</dbReference>
<keyword evidence="12" id="KW-0233">DNA recombination</keyword>
<evidence type="ECO:0000256" key="15">
    <source>
        <dbReference type="ARBA" id="ARBA00034617"/>
    </source>
</evidence>
<dbReference type="Pfam" id="PF00570">
    <property type="entry name" value="HRDC"/>
    <property type="match status" value="1"/>
</dbReference>
<evidence type="ECO:0000259" key="19">
    <source>
        <dbReference type="PROSITE" id="PS51194"/>
    </source>
</evidence>
<dbReference type="InterPro" id="IPR036390">
    <property type="entry name" value="WH_DNA-bd_sf"/>
</dbReference>
<dbReference type="InterPro" id="IPR004589">
    <property type="entry name" value="DNA_helicase_ATP-dep_RecQ"/>
</dbReference>
<comment type="catalytic activity">
    <reaction evidence="15">
        <text>Couples ATP hydrolysis with the unwinding of duplex DNA by translocating in the 3'-5' direction.</text>
        <dbReference type="EC" id="5.6.2.4"/>
    </reaction>
</comment>
<evidence type="ECO:0000256" key="2">
    <source>
        <dbReference type="ARBA" id="ARBA00001947"/>
    </source>
</evidence>
<evidence type="ECO:0000256" key="3">
    <source>
        <dbReference type="ARBA" id="ARBA00005446"/>
    </source>
</evidence>
<keyword evidence="10" id="KW-0067">ATP-binding</keyword>
<evidence type="ECO:0000256" key="10">
    <source>
        <dbReference type="ARBA" id="ARBA00022840"/>
    </source>
</evidence>
<dbReference type="GO" id="GO:0030894">
    <property type="term" value="C:replisome"/>
    <property type="evidence" value="ECO:0007669"/>
    <property type="project" value="TreeGrafter"/>
</dbReference>
<keyword evidence="7" id="KW-0378">Hydrolase</keyword>
<dbReference type="PANTHER" id="PTHR13710:SF105">
    <property type="entry name" value="ATP-DEPENDENT DNA HELICASE Q1"/>
    <property type="match status" value="1"/>
</dbReference>
<comment type="cofactor">
    <cofactor evidence="2">
        <name>Zn(2+)</name>
        <dbReference type="ChEBI" id="CHEBI:29105"/>
    </cofactor>
</comment>
<evidence type="ECO:0000259" key="18">
    <source>
        <dbReference type="PROSITE" id="PS51192"/>
    </source>
</evidence>
<dbReference type="GeneID" id="98296948"/>
<gene>
    <name evidence="20" type="primary">recQ</name>
    <name evidence="20" type="ORF">CD039_01140</name>
</gene>
<comment type="caution">
    <text evidence="20">The sequence shown here is derived from an EMBL/GenBank/DDBJ whole genome shotgun (WGS) entry which is preliminary data.</text>
</comment>
<feature type="domain" description="Helicase ATP-binding" evidence="18">
    <location>
        <begin position="22"/>
        <end position="191"/>
    </location>
</feature>
<dbReference type="Pfam" id="PF09382">
    <property type="entry name" value="RQC"/>
    <property type="match status" value="1"/>
</dbReference>
<dbReference type="InterPro" id="IPR010997">
    <property type="entry name" value="HRDC-like_sf"/>
</dbReference>